<name>A0A8S3SUZ9_MYTED</name>
<dbReference type="GO" id="GO:0005576">
    <property type="term" value="C:extracellular region"/>
    <property type="evidence" value="ECO:0007669"/>
    <property type="project" value="InterPro"/>
</dbReference>
<dbReference type="SMART" id="SM00494">
    <property type="entry name" value="ChtBD2"/>
    <property type="match status" value="1"/>
</dbReference>
<evidence type="ECO:0000313" key="3">
    <source>
        <dbReference type="Proteomes" id="UP000683360"/>
    </source>
</evidence>
<dbReference type="AlphaFoldDB" id="A0A8S3SUZ9"/>
<feature type="domain" description="Chitin-binding type-2" evidence="1">
    <location>
        <begin position="126"/>
        <end position="184"/>
    </location>
</feature>
<dbReference type="InterPro" id="IPR036508">
    <property type="entry name" value="Chitin-bd_dom_sf"/>
</dbReference>
<gene>
    <name evidence="2" type="ORF">MEDL_33994</name>
</gene>
<evidence type="ECO:0000259" key="1">
    <source>
        <dbReference type="PROSITE" id="PS50940"/>
    </source>
</evidence>
<evidence type="ECO:0000313" key="2">
    <source>
        <dbReference type="EMBL" id="CAG2220506.1"/>
    </source>
</evidence>
<protein>
    <recommendedName>
        <fullName evidence="1">Chitin-binding type-2 domain-containing protein</fullName>
    </recommendedName>
</protein>
<organism evidence="2 3">
    <name type="scientific">Mytilus edulis</name>
    <name type="common">Blue mussel</name>
    <dbReference type="NCBI Taxonomy" id="6550"/>
    <lineage>
        <taxon>Eukaryota</taxon>
        <taxon>Metazoa</taxon>
        <taxon>Spiralia</taxon>
        <taxon>Lophotrochozoa</taxon>
        <taxon>Mollusca</taxon>
        <taxon>Bivalvia</taxon>
        <taxon>Autobranchia</taxon>
        <taxon>Pteriomorphia</taxon>
        <taxon>Mytilida</taxon>
        <taxon>Mytiloidea</taxon>
        <taxon>Mytilidae</taxon>
        <taxon>Mytilinae</taxon>
        <taxon>Mytilus</taxon>
    </lineage>
</organism>
<dbReference type="Pfam" id="PF01607">
    <property type="entry name" value="CBM_14"/>
    <property type="match status" value="1"/>
</dbReference>
<dbReference type="GO" id="GO:0008061">
    <property type="term" value="F:chitin binding"/>
    <property type="evidence" value="ECO:0007669"/>
    <property type="project" value="InterPro"/>
</dbReference>
<dbReference type="Proteomes" id="UP000683360">
    <property type="component" value="Unassembled WGS sequence"/>
</dbReference>
<dbReference type="EMBL" id="CAJPWZ010001663">
    <property type="protein sequence ID" value="CAG2220506.1"/>
    <property type="molecule type" value="Genomic_DNA"/>
</dbReference>
<sequence length="191" mass="21604">MQQNEDWIFSFNSSRHNQQFRFVQEKATCDNVGKYEITIEYRSGNARYLDLIVNIGKSSRLIPVINECSNNDKKNSSTITANAIIPAAWFTGNQTISCVPLMTDPELAANLTSTTGIPVCEGYDCEPNCKDDPQGIAYYGDKHFCSIFYQCSNGDMILQNCSAPTYWSHNVCNCVHFDNTICDRTTLRFIF</sequence>
<reference evidence="2" key="1">
    <citation type="submission" date="2021-03" db="EMBL/GenBank/DDBJ databases">
        <authorList>
            <person name="Bekaert M."/>
        </authorList>
    </citation>
    <scope>NUCLEOTIDE SEQUENCE</scope>
</reference>
<dbReference type="SUPFAM" id="SSF57625">
    <property type="entry name" value="Invertebrate chitin-binding proteins"/>
    <property type="match status" value="1"/>
</dbReference>
<proteinExistence type="predicted"/>
<dbReference type="InterPro" id="IPR002557">
    <property type="entry name" value="Chitin-bd_dom"/>
</dbReference>
<keyword evidence="3" id="KW-1185">Reference proteome</keyword>
<dbReference type="PROSITE" id="PS50940">
    <property type="entry name" value="CHIT_BIND_II"/>
    <property type="match status" value="1"/>
</dbReference>
<dbReference type="OrthoDB" id="439917at2759"/>
<accession>A0A8S3SUZ9</accession>
<comment type="caution">
    <text evidence="2">The sequence shown here is derived from an EMBL/GenBank/DDBJ whole genome shotgun (WGS) entry which is preliminary data.</text>
</comment>
<dbReference type="Gene3D" id="2.170.140.10">
    <property type="entry name" value="Chitin binding domain"/>
    <property type="match status" value="1"/>
</dbReference>